<dbReference type="Proteomes" id="UP000034022">
    <property type="component" value="Unassembled WGS sequence"/>
</dbReference>
<evidence type="ECO:0000313" key="2">
    <source>
        <dbReference type="EMBL" id="KKQ71009.1"/>
    </source>
</evidence>
<protein>
    <recommendedName>
        <fullName evidence="1">IrrE N-terminal-like domain-containing protein</fullName>
    </recommendedName>
</protein>
<dbReference type="EMBL" id="LBUU01000002">
    <property type="protein sequence ID" value="KKQ71009.1"/>
    <property type="molecule type" value="Genomic_DNA"/>
</dbReference>
<dbReference type="Pfam" id="PF06114">
    <property type="entry name" value="Peptidase_M78"/>
    <property type="match status" value="1"/>
</dbReference>
<dbReference type="PANTHER" id="PTHR43236:SF1">
    <property type="entry name" value="BLL7220 PROTEIN"/>
    <property type="match status" value="1"/>
</dbReference>
<dbReference type="InterPro" id="IPR052345">
    <property type="entry name" value="Rad_response_metalloprotease"/>
</dbReference>
<accession>A0A0G0MB69</accession>
<proteinExistence type="predicted"/>
<reference evidence="2 3" key="1">
    <citation type="journal article" date="2015" name="Nature">
        <title>rRNA introns, odd ribosomes, and small enigmatic genomes across a large radiation of phyla.</title>
        <authorList>
            <person name="Brown C.T."/>
            <person name="Hug L.A."/>
            <person name="Thomas B.C."/>
            <person name="Sharon I."/>
            <person name="Castelle C.J."/>
            <person name="Singh A."/>
            <person name="Wilkins M.J."/>
            <person name="Williams K.H."/>
            <person name="Banfield J.F."/>
        </authorList>
    </citation>
    <scope>NUCLEOTIDE SEQUENCE [LARGE SCALE GENOMIC DNA]</scope>
</reference>
<name>A0A0G0MB69_9BACT</name>
<evidence type="ECO:0000313" key="3">
    <source>
        <dbReference type="Proteomes" id="UP000034022"/>
    </source>
</evidence>
<evidence type="ECO:0000259" key="1">
    <source>
        <dbReference type="Pfam" id="PF06114"/>
    </source>
</evidence>
<organism evidence="2 3">
    <name type="scientific">Candidatus Falkowbacteria bacterium GW2011_GWE1_38_31</name>
    <dbReference type="NCBI Taxonomy" id="1618638"/>
    <lineage>
        <taxon>Bacteria</taxon>
        <taxon>Candidatus Falkowiibacteriota</taxon>
    </lineage>
</organism>
<dbReference type="AlphaFoldDB" id="A0A0G0MB69"/>
<sequence>MDFSKFRTPYIKKDVIKIKADTFRKMYWNDSIPVDIEKIIDVKLGIDIIPTPDMMKLCNTDALISSDFTSINVDNDWYNDERNMNRLRFSLAHEMGHFVLHKDIYGSFKIESLDDFYNFIENISQQTYRSMEWQAQTFASYLLVPRDMVRSVYKKIYDEVRQSASMDFSNIEEEFLNDLMSVPMSKEFGISAEAMFYVLSEYKN</sequence>
<feature type="domain" description="IrrE N-terminal-like" evidence="1">
    <location>
        <begin position="78"/>
        <end position="177"/>
    </location>
</feature>
<gene>
    <name evidence="2" type="ORF">US91_C0002G0088</name>
</gene>
<dbReference type="PANTHER" id="PTHR43236">
    <property type="entry name" value="ANTITOXIN HIGA1"/>
    <property type="match status" value="1"/>
</dbReference>
<dbReference type="InterPro" id="IPR010359">
    <property type="entry name" value="IrrE_HExxH"/>
</dbReference>
<dbReference type="Gene3D" id="1.10.10.2910">
    <property type="match status" value="1"/>
</dbReference>
<comment type="caution">
    <text evidence="2">The sequence shown here is derived from an EMBL/GenBank/DDBJ whole genome shotgun (WGS) entry which is preliminary data.</text>
</comment>